<evidence type="ECO:0000256" key="2">
    <source>
        <dbReference type="ARBA" id="ARBA00008913"/>
    </source>
</evidence>
<feature type="region of interest" description="Disordered" evidence="16">
    <location>
        <begin position="1125"/>
        <end position="1144"/>
    </location>
</feature>
<dbReference type="Pfam" id="PF00176">
    <property type="entry name" value="SNF2-rel_dom"/>
    <property type="match status" value="1"/>
</dbReference>
<dbReference type="InterPro" id="IPR038718">
    <property type="entry name" value="SNF2-like_sf"/>
</dbReference>
<dbReference type="SMART" id="SM00490">
    <property type="entry name" value="HELICc"/>
    <property type="match status" value="1"/>
</dbReference>
<evidence type="ECO:0000313" key="22">
    <source>
        <dbReference type="Proteomes" id="UP000801492"/>
    </source>
</evidence>
<feature type="domain" description="Helicase C-terminal" evidence="19">
    <location>
        <begin position="1521"/>
        <end position="1671"/>
    </location>
</feature>
<gene>
    <name evidence="21" type="ORF">ILUMI_23212</name>
</gene>
<dbReference type="PROSITE" id="PS51204">
    <property type="entry name" value="HSA"/>
    <property type="match status" value="1"/>
</dbReference>
<evidence type="ECO:0000256" key="3">
    <source>
        <dbReference type="ARBA" id="ARBA00009220"/>
    </source>
</evidence>
<keyword evidence="10" id="KW-0156">Chromatin regulator</keyword>
<dbReference type="GO" id="GO:0035267">
    <property type="term" value="C:NuA4 histone acetyltransferase complex"/>
    <property type="evidence" value="ECO:0007669"/>
    <property type="project" value="UniProtKB-ARBA"/>
</dbReference>
<feature type="region of interest" description="Disordered" evidence="16">
    <location>
        <begin position="2672"/>
        <end position="2701"/>
    </location>
</feature>
<keyword evidence="7" id="KW-0378">Hydrolase</keyword>
<feature type="region of interest" description="Disordered" evidence="16">
    <location>
        <begin position="1"/>
        <end position="24"/>
    </location>
</feature>
<accession>A0A8K0C988</accession>
<feature type="region of interest" description="Disordered" evidence="16">
    <location>
        <begin position="525"/>
        <end position="679"/>
    </location>
</feature>
<feature type="compositionally biased region" description="Polar residues" evidence="16">
    <location>
        <begin position="453"/>
        <end position="473"/>
    </location>
</feature>
<evidence type="ECO:0000259" key="20">
    <source>
        <dbReference type="PROSITE" id="PS51204"/>
    </source>
</evidence>
<evidence type="ECO:0000256" key="15">
    <source>
        <dbReference type="SAM" id="Coils"/>
    </source>
</evidence>
<dbReference type="CDD" id="cd00167">
    <property type="entry name" value="SANT"/>
    <property type="match status" value="1"/>
</dbReference>
<evidence type="ECO:0000256" key="10">
    <source>
        <dbReference type="ARBA" id="ARBA00022853"/>
    </source>
</evidence>
<dbReference type="InterPro" id="IPR000330">
    <property type="entry name" value="SNF2_N"/>
</dbReference>
<evidence type="ECO:0000256" key="7">
    <source>
        <dbReference type="ARBA" id="ARBA00022801"/>
    </source>
</evidence>
<comment type="similarity">
    <text evidence="3">Belongs to the SNF2/RAD54 helicase family. SWR1 subfamily.</text>
</comment>
<dbReference type="GO" id="GO:0042393">
    <property type="term" value="F:histone binding"/>
    <property type="evidence" value="ECO:0007669"/>
    <property type="project" value="TreeGrafter"/>
</dbReference>
<dbReference type="Gene3D" id="1.10.10.60">
    <property type="entry name" value="Homeodomain-like"/>
    <property type="match status" value="1"/>
</dbReference>
<dbReference type="Gene3D" id="3.40.50.300">
    <property type="entry name" value="P-loop containing nucleotide triphosphate hydrolases"/>
    <property type="match status" value="1"/>
</dbReference>
<dbReference type="GO" id="GO:0010468">
    <property type="term" value="P:regulation of gene expression"/>
    <property type="evidence" value="ECO:0007669"/>
    <property type="project" value="UniProtKB-ARBA"/>
</dbReference>
<keyword evidence="14" id="KW-0539">Nucleus</keyword>
<dbReference type="Pfam" id="PF07529">
    <property type="entry name" value="HSA"/>
    <property type="match status" value="1"/>
</dbReference>
<dbReference type="FunFam" id="3.40.50.300:FF:000529">
    <property type="entry name" value="helicase SRCAP isoform X1"/>
    <property type="match status" value="1"/>
</dbReference>
<dbReference type="SMART" id="SM00717">
    <property type="entry name" value="SANT"/>
    <property type="match status" value="1"/>
</dbReference>
<dbReference type="SMART" id="SM00573">
    <property type="entry name" value="HSA"/>
    <property type="match status" value="1"/>
</dbReference>
<evidence type="ECO:0000256" key="9">
    <source>
        <dbReference type="ARBA" id="ARBA00022840"/>
    </source>
</evidence>
<dbReference type="SMART" id="SM00487">
    <property type="entry name" value="DEXDc"/>
    <property type="match status" value="1"/>
</dbReference>
<feature type="domain" description="Myb-like" evidence="17">
    <location>
        <begin position="2007"/>
        <end position="2069"/>
    </location>
</feature>
<evidence type="ECO:0000256" key="12">
    <source>
        <dbReference type="ARBA" id="ARBA00023125"/>
    </source>
</evidence>
<dbReference type="InterPro" id="IPR049730">
    <property type="entry name" value="SNF2/RAD54-like_C"/>
</dbReference>
<dbReference type="GO" id="GO:0000812">
    <property type="term" value="C:Swr1 complex"/>
    <property type="evidence" value="ECO:0007669"/>
    <property type="project" value="TreeGrafter"/>
</dbReference>
<keyword evidence="22" id="KW-1185">Reference proteome</keyword>
<dbReference type="PROSITE" id="PS50090">
    <property type="entry name" value="MYB_LIKE"/>
    <property type="match status" value="1"/>
</dbReference>
<dbReference type="SUPFAM" id="SSF52540">
    <property type="entry name" value="P-loop containing nucleoside triphosphate hydrolases"/>
    <property type="match status" value="2"/>
</dbReference>
<dbReference type="Gene3D" id="3.40.50.10810">
    <property type="entry name" value="Tandem AAA-ATPase domain"/>
    <property type="match status" value="1"/>
</dbReference>
<comment type="similarity">
    <text evidence="2">Belongs to the EAF1 family.</text>
</comment>
<dbReference type="SUPFAM" id="SSF46689">
    <property type="entry name" value="Homeodomain-like"/>
    <property type="match status" value="1"/>
</dbReference>
<comment type="caution">
    <text evidence="21">The sequence shown here is derived from an EMBL/GenBank/DDBJ whole genome shotgun (WGS) entry which is preliminary data.</text>
</comment>
<evidence type="ECO:0000256" key="16">
    <source>
        <dbReference type="SAM" id="MobiDB-lite"/>
    </source>
</evidence>
<feature type="compositionally biased region" description="Acidic residues" evidence="16">
    <location>
        <begin position="571"/>
        <end position="594"/>
    </location>
</feature>
<dbReference type="GO" id="GO:0140096">
    <property type="term" value="F:catalytic activity, acting on a protein"/>
    <property type="evidence" value="ECO:0007669"/>
    <property type="project" value="UniProtKB-ARBA"/>
</dbReference>
<comment type="subcellular location">
    <subcellularLocation>
        <location evidence="1">Nucleus</location>
    </subcellularLocation>
</comment>
<keyword evidence="6" id="KW-0547">Nucleotide-binding</keyword>
<dbReference type="Proteomes" id="UP000801492">
    <property type="component" value="Unassembled WGS sequence"/>
</dbReference>
<evidence type="ECO:0000259" key="18">
    <source>
        <dbReference type="PROSITE" id="PS51192"/>
    </source>
</evidence>
<keyword evidence="15" id="KW-0175">Coiled coil</keyword>
<dbReference type="PANTHER" id="PTHR45685">
    <property type="entry name" value="HELICASE SRCAP-RELATED"/>
    <property type="match status" value="1"/>
</dbReference>
<keyword evidence="8" id="KW-0347">Helicase</keyword>
<feature type="region of interest" description="Disordered" evidence="16">
    <location>
        <begin position="453"/>
        <end position="492"/>
    </location>
</feature>
<keyword evidence="11" id="KW-0805">Transcription regulation</keyword>
<proteinExistence type="inferred from homology"/>
<feature type="compositionally biased region" description="Low complexity" evidence="16">
    <location>
        <begin position="2672"/>
        <end position="2687"/>
    </location>
</feature>
<dbReference type="GO" id="GO:0004386">
    <property type="term" value="F:helicase activity"/>
    <property type="evidence" value="ECO:0007669"/>
    <property type="project" value="UniProtKB-KW"/>
</dbReference>
<evidence type="ECO:0000259" key="17">
    <source>
        <dbReference type="PROSITE" id="PS50090"/>
    </source>
</evidence>
<dbReference type="CDD" id="cd18003">
    <property type="entry name" value="DEXQc_SRCAP"/>
    <property type="match status" value="1"/>
</dbReference>
<sequence>MSDESSGAGQGALPPREGLTSRSVVERPAVRLTQVAGGQYLITSQSHGMPALAQISAANVSSSNVNVTQGSGGVTRIISLSPSRGHISPLRPSVAHQNIVNALTKPRPSGNVRLQLFPAVETSTAQTSVPTRSPLKRSFPSTPEDRDSYSVKLRRVMDHRIVRSKFVKEKYNEHLMEKYFLETSGNILDLPHFAKRPKTQHYIAHLRENVIDPREAIDEDDPQLAVENIVSHSAPNNIPTVQVNQQDSTAVTSSSTFAVQSTTSELSSSTVVTTSSGVKMRMSSNYSASSNQEQIVEKAKQEAYVVQRISDLQKEGLWSEKRLPKVQEMSRGKAHWDFLLEEMVWLAADFAQERKWKKAAAKKCARMVQKYFQDKALAAQRAEKAQEQHLKRIAAFCAKEIKNFWSNVEKLVEYKQNTRLEEKRKKALDQHLSFIVDQTEKYSQLLAEGMNKSLPNASTEGLSAPSSIAPSRTNSDDEFQPDHESSDDEETIAQEEARALEHDQGEEVAALQRESEMDLATFLNELPKDYLQNRDAIVLSESDEESDESEENDTQKSDNKSKSSKKSLTEKDEDFVADSSSENDDEDTIQEQETAEGKQNHQEELNDLKAENEMSIEELRKKYSGLPQIPNEQLSSSSESEDSDSSADGGDKEDSSDNESESFSDVDMSVSEDECQNSEEVGLKSLLDDSQNEGDIKTENQDLIDDAAAIAESIQPKGNTLSSTSVVTPIPFLLKYTLREYQHIGLDWLVTMFERKLNGILADEMGLGKTIQTIALLAHLACEKENWGPHLIIVPTSVMLNWEMECKKWCPAFKILTYYGTQKERKQKRMGWTKPNAFHVCITSYKLVIQDHQSFRRKKWKYLILDEAQNIKNFKSQRWQLLLNFTTQQRLLLTGTPLQNNLMELWSLMHFLMPHVFQSHREFKEWFSNPVTGMIEGNSEYNESIIKRLHKVLRPFLLRRLKSEVEKQMPKKYEHVVMCRLSKRQRFLYDDYMSRAKTKETLASGNLLSVINVLMQLRKVCNHPNLFEVRPTTSPFQCDGISWHIPSIVYAALEYDVWKHINLYSMNFNLILMELYLSAYQCYRMRQYQTPRKLIEEIDSMEEPPPYCPPAKLLMRVQKMTQSEAKTENKEVEGPKTAGNIFDVKPGQTINTQANLKLKISPQSVLHLVPHNSPLKVVTHQVNTTQGGNGGQNASATVSLSSVLKPDKLMFQPGIAQLVQTSTGKHILLTPTPNANISTAITIPGSTTVVTTGGQRLTLLPKQAVTAGQVTNMSKALPKIQLMSVSNPVMTVSSTTTPNVIDLKNEEEKETGKKTVGNKFLDKLYSQSNQSNSLDVRWKKQKTPSPKRNRHSVHQEGSEIEIIDHYKNKLDLIARVNERRCSAVPLYGKDFHDSIKIFKCGENPAWSGGRIHCLNALFNMNTNNTTDCLKELLYSPERRIEQFKDIFDRFIFYVPAVHAPEPEIRVWHPNPTTYWGRKQDIDVLTKYFSKPATCLHPIASAMVTQFPDPRLIQYDCGKLQTLDRLLRRLKTEGHRVLIFTQMTKMLDVLEAFLNFHGHIYLRLDGSTKVDQRQVLMERFNGDTRIFAFILSTRSGGIGVNLTGADTVIFYDSDWNPTMDAQAQDRCHRIGQTRDVHIYRLVSERTIEENILKKANQKRLLGDLAIEGGNFTTAYFKSSTIQDLFNIDTNEESAANRMSDVIQCSKERERHSSSEPSTSASTPVPPAGDDKAAMGALENALAACEDDQDVLAARTAKAEAVADLAEFDENIPLEEQEKDKEKESEISKAELEVENLVKQLTPIERYAMRFIEETEAAWSAEQLAAAEREIDEQKREWEQNRLAALREEEKRRARELEEENDMLTYSREDATNQIWVSDNTMEQMPMWCPPTPPQQDTDVYIDHTLTFLYDMSVMTESQLPPVYVKKEGKRSRHDSGMIDSRRALKIQRKDDSVSAPRSLFERPSPALVKMRRDMKLQKYRGIIRPPVPIPGIKLAISKPTSDQPCWHNWTVHEDMALLKVIQTLQGLPLNLMIISPGHTPNWDFVADYVNTVSITYRSPKQCRHRYETVIIPREEGKQIFDTSARKKKTKSTVYKFPTQTKTNRPMRTAQLYSQDNNCTFSQLMIQRYEALKGMATKRTTTTKSVLNNPSLKNPKHTAVLNECGIDLDHPVLPVEVAARRAERLAREKKSMTPEQQLAVAQRLQLIKTGQLSGGQVTTNIQTTIAQIITPTTTVQSTSSPISQPQVITQTSAVVTSVTTTVVTTPSTPPSQLRTQRIVATPIQTPTVVSVSGLSPAQLTAATQRLIVSGTPGQAKAVVGGTATVAGKPISPAQLQMIRQATLKQQQLRLQASGLTAQTVKTTTVTIAGQTAVQVQFTQAQPRTQFVKQGTVTVSGKQGITRTVTETEMAQLLKRQQQLQQQKVLAAAAAASGSQTTTIQNLSPQVFAQAIQQASTSGTQVATLVKTVSSAGVTQTVTIPVSGVTVGGTPVKATLAPGVKANTPQQIRHLQLQQQLLGPKKIVNQKIAGITQVTGKGGVATQLIVGSKPLSTALTMQQFQQVIRSPLAVPQGPVVLAKGTPRVIPVNTGQGTKQTIQVVAASQGLSTAIRPQASSTLAGALAGIKVQGTASSQAQQALLSQVSAALQSQNVGVRQNSPVRIQAASGTPLVAVSVQSSSSTQQGASPQTSNTDRVEQVSRFLKK</sequence>
<dbReference type="GO" id="GO:0005524">
    <property type="term" value="F:ATP binding"/>
    <property type="evidence" value="ECO:0007669"/>
    <property type="project" value="UniProtKB-KW"/>
</dbReference>
<evidence type="ECO:0000256" key="11">
    <source>
        <dbReference type="ARBA" id="ARBA00023015"/>
    </source>
</evidence>
<feature type="compositionally biased region" description="Acidic residues" evidence="16">
    <location>
        <begin position="656"/>
        <end position="677"/>
    </location>
</feature>
<keyword evidence="13" id="KW-0804">Transcription</keyword>
<dbReference type="InterPro" id="IPR001650">
    <property type="entry name" value="Helicase_C-like"/>
</dbReference>
<protein>
    <recommendedName>
        <fullName evidence="23">Helicase domino</fullName>
    </recommendedName>
</protein>
<dbReference type="PROSITE" id="PS51192">
    <property type="entry name" value="HELICASE_ATP_BIND_1"/>
    <property type="match status" value="1"/>
</dbReference>
<feature type="region of interest" description="Disordered" evidence="16">
    <location>
        <begin position="1332"/>
        <end position="1356"/>
    </location>
</feature>
<evidence type="ECO:0000256" key="4">
    <source>
        <dbReference type="ARBA" id="ARBA00009687"/>
    </source>
</evidence>
<evidence type="ECO:0000313" key="21">
    <source>
        <dbReference type="EMBL" id="KAF2882984.1"/>
    </source>
</evidence>
<keyword evidence="5" id="KW-0597">Phosphoprotein</keyword>
<dbReference type="PANTHER" id="PTHR45685:SF1">
    <property type="entry name" value="HELICASE SRCAP"/>
    <property type="match status" value="1"/>
</dbReference>
<feature type="region of interest" description="Disordered" evidence="16">
    <location>
        <begin position="123"/>
        <end position="146"/>
    </location>
</feature>
<feature type="coiled-coil region" evidence="15">
    <location>
        <begin position="1778"/>
        <end position="1872"/>
    </location>
</feature>
<evidence type="ECO:0008006" key="23">
    <source>
        <dbReference type="Google" id="ProtNLM"/>
    </source>
</evidence>
<dbReference type="OrthoDB" id="372624at2759"/>
<dbReference type="FunFam" id="3.40.50.10810:FF:000005">
    <property type="entry name" value="Photoperiod-independent early flowering 1"/>
    <property type="match status" value="1"/>
</dbReference>
<feature type="compositionally biased region" description="Acidic residues" evidence="16">
    <location>
        <begin position="541"/>
        <end position="552"/>
    </location>
</feature>
<evidence type="ECO:0000256" key="6">
    <source>
        <dbReference type="ARBA" id="ARBA00022741"/>
    </source>
</evidence>
<dbReference type="InterPro" id="IPR014012">
    <property type="entry name" value="HSA_dom"/>
</dbReference>
<name>A0A8K0C988_IGNLU</name>
<evidence type="ECO:0000256" key="8">
    <source>
        <dbReference type="ARBA" id="ARBA00022806"/>
    </source>
</evidence>
<feature type="domain" description="HSA" evidence="20">
    <location>
        <begin position="323"/>
        <end position="395"/>
    </location>
</feature>
<reference evidence="21" key="1">
    <citation type="submission" date="2019-08" db="EMBL/GenBank/DDBJ databases">
        <title>The genome of the North American firefly Photinus pyralis.</title>
        <authorList>
            <consortium name="Photinus pyralis genome working group"/>
            <person name="Fallon T.R."/>
            <person name="Sander Lower S.E."/>
            <person name="Weng J.-K."/>
        </authorList>
    </citation>
    <scope>NUCLEOTIDE SEQUENCE</scope>
    <source>
        <strain evidence="21">TRF0915ILg1</strain>
        <tissue evidence="21">Whole body</tissue>
    </source>
</reference>
<feature type="compositionally biased region" description="Basic and acidic residues" evidence="16">
    <location>
        <begin position="595"/>
        <end position="621"/>
    </location>
</feature>
<evidence type="ECO:0000259" key="19">
    <source>
        <dbReference type="PROSITE" id="PS51194"/>
    </source>
</evidence>
<feature type="compositionally biased region" description="Basic and acidic residues" evidence="16">
    <location>
        <begin position="1125"/>
        <end position="1134"/>
    </location>
</feature>
<keyword evidence="9" id="KW-0067">ATP-binding</keyword>
<dbReference type="EMBL" id="VTPC01090572">
    <property type="protein sequence ID" value="KAF2882984.1"/>
    <property type="molecule type" value="Genomic_DNA"/>
</dbReference>
<evidence type="ECO:0000256" key="5">
    <source>
        <dbReference type="ARBA" id="ARBA00022553"/>
    </source>
</evidence>
<evidence type="ECO:0000256" key="14">
    <source>
        <dbReference type="ARBA" id="ARBA00023242"/>
    </source>
</evidence>
<dbReference type="InterPro" id="IPR001005">
    <property type="entry name" value="SANT/Myb"/>
</dbReference>
<dbReference type="Pfam" id="PF00271">
    <property type="entry name" value="Helicase_C"/>
    <property type="match status" value="1"/>
</dbReference>
<dbReference type="GO" id="GO:0003677">
    <property type="term" value="F:DNA binding"/>
    <property type="evidence" value="ECO:0007669"/>
    <property type="project" value="UniProtKB-KW"/>
</dbReference>
<comment type="similarity">
    <text evidence="4">Belongs to the SNF2/RAD54 helicase family. ISWI subfamily.</text>
</comment>
<feature type="region of interest" description="Disordered" evidence="16">
    <location>
        <begin position="1704"/>
        <end position="1730"/>
    </location>
</feature>
<dbReference type="GO" id="GO:0016887">
    <property type="term" value="F:ATP hydrolysis activity"/>
    <property type="evidence" value="ECO:0007669"/>
    <property type="project" value="TreeGrafter"/>
</dbReference>
<keyword evidence="12" id="KW-0238">DNA-binding</keyword>
<dbReference type="InterPro" id="IPR009057">
    <property type="entry name" value="Homeodomain-like_sf"/>
</dbReference>
<dbReference type="PROSITE" id="PS51194">
    <property type="entry name" value="HELICASE_CTER"/>
    <property type="match status" value="1"/>
</dbReference>
<evidence type="ECO:0000256" key="1">
    <source>
        <dbReference type="ARBA" id="ARBA00004123"/>
    </source>
</evidence>
<dbReference type="InterPro" id="IPR050520">
    <property type="entry name" value="INO80/SWR1_helicase"/>
</dbReference>
<dbReference type="InterPro" id="IPR027417">
    <property type="entry name" value="P-loop_NTPase"/>
</dbReference>
<dbReference type="GO" id="GO:0006338">
    <property type="term" value="P:chromatin remodeling"/>
    <property type="evidence" value="ECO:0007669"/>
    <property type="project" value="TreeGrafter"/>
</dbReference>
<feature type="compositionally biased region" description="Basic residues" evidence="16">
    <location>
        <begin position="1339"/>
        <end position="1352"/>
    </location>
</feature>
<dbReference type="CDD" id="cd18793">
    <property type="entry name" value="SF2_C_SNF"/>
    <property type="match status" value="1"/>
</dbReference>
<organism evidence="21 22">
    <name type="scientific">Ignelater luminosus</name>
    <name type="common">Cucubano</name>
    <name type="synonym">Pyrophorus luminosus</name>
    <dbReference type="NCBI Taxonomy" id="2038154"/>
    <lineage>
        <taxon>Eukaryota</taxon>
        <taxon>Metazoa</taxon>
        <taxon>Ecdysozoa</taxon>
        <taxon>Arthropoda</taxon>
        <taxon>Hexapoda</taxon>
        <taxon>Insecta</taxon>
        <taxon>Pterygota</taxon>
        <taxon>Neoptera</taxon>
        <taxon>Endopterygota</taxon>
        <taxon>Coleoptera</taxon>
        <taxon>Polyphaga</taxon>
        <taxon>Elateriformia</taxon>
        <taxon>Elateroidea</taxon>
        <taxon>Elateridae</taxon>
        <taxon>Agrypninae</taxon>
        <taxon>Pyrophorini</taxon>
        <taxon>Ignelater</taxon>
    </lineage>
</organism>
<feature type="domain" description="Helicase ATP-binding" evidence="18">
    <location>
        <begin position="750"/>
        <end position="915"/>
    </location>
</feature>
<dbReference type="GO" id="GO:0010557">
    <property type="term" value="P:positive regulation of macromolecule biosynthetic process"/>
    <property type="evidence" value="ECO:0007669"/>
    <property type="project" value="UniProtKB-ARBA"/>
</dbReference>
<dbReference type="InterPro" id="IPR014001">
    <property type="entry name" value="Helicase_ATP-bd"/>
</dbReference>
<evidence type="ECO:0000256" key="13">
    <source>
        <dbReference type="ARBA" id="ARBA00023163"/>
    </source>
</evidence>